<name>A0ACB9NED4_BAUVA</name>
<sequence length="275" mass="28310">MSHGQPHRPRLQTKPEPIKYGDVFNVSGELASKHISPQDAATMQAAETRVLGQTQMGGPAEAMQAAAVINERASLVSSDDVTDIAKNQGISITDTKVGNHRVVTEAIGGQILGQSVEPDRSPTVADLGSAVIDGDPITIGEALEAVAISAGDKPVDQSDAAAITAAEIRATGINQVTPGGVGQTAQSAATLNTRATCKEDMTKLSDDATGKLPDKEVTSEDAEAVHAAEVQFPWRRNEPEAVVTAGGVAASLAAAAQLNEGNAKAEPRARVQLGL</sequence>
<evidence type="ECO:0000313" key="2">
    <source>
        <dbReference type="Proteomes" id="UP000828941"/>
    </source>
</evidence>
<reference evidence="1 2" key="1">
    <citation type="journal article" date="2022" name="DNA Res.">
        <title>Chromosomal-level genome assembly of the orchid tree Bauhinia variegata (Leguminosae; Cercidoideae) supports the allotetraploid origin hypothesis of Bauhinia.</title>
        <authorList>
            <person name="Zhong Y."/>
            <person name="Chen Y."/>
            <person name="Zheng D."/>
            <person name="Pang J."/>
            <person name="Liu Y."/>
            <person name="Luo S."/>
            <person name="Meng S."/>
            <person name="Qian L."/>
            <person name="Wei D."/>
            <person name="Dai S."/>
            <person name="Zhou R."/>
        </authorList>
    </citation>
    <scope>NUCLEOTIDE SEQUENCE [LARGE SCALE GENOMIC DNA]</scope>
    <source>
        <strain evidence="1">BV-YZ2020</strain>
    </source>
</reference>
<organism evidence="1 2">
    <name type="scientific">Bauhinia variegata</name>
    <name type="common">Purple orchid tree</name>
    <name type="synonym">Phanera variegata</name>
    <dbReference type="NCBI Taxonomy" id="167791"/>
    <lineage>
        <taxon>Eukaryota</taxon>
        <taxon>Viridiplantae</taxon>
        <taxon>Streptophyta</taxon>
        <taxon>Embryophyta</taxon>
        <taxon>Tracheophyta</taxon>
        <taxon>Spermatophyta</taxon>
        <taxon>Magnoliopsida</taxon>
        <taxon>eudicotyledons</taxon>
        <taxon>Gunneridae</taxon>
        <taxon>Pentapetalae</taxon>
        <taxon>rosids</taxon>
        <taxon>fabids</taxon>
        <taxon>Fabales</taxon>
        <taxon>Fabaceae</taxon>
        <taxon>Cercidoideae</taxon>
        <taxon>Cercideae</taxon>
        <taxon>Bauhiniinae</taxon>
        <taxon>Bauhinia</taxon>
    </lineage>
</organism>
<dbReference type="EMBL" id="CM039432">
    <property type="protein sequence ID" value="KAI4333065.1"/>
    <property type="molecule type" value="Genomic_DNA"/>
</dbReference>
<accession>A0ACB9NED4</accession>
<dbReference type="Proteomes" id="UP000828941">
    <property type="component" value="Chromosome 7"/>
</dbReference>
<evidence type="ECO:0000313" key="1">
    <source>
        <dbReference type="EMBL" id="KAI4333065.1"/>
    </source>
</evidence>
<comment type="caution">
    <text evidence="1">The sequence shown here is derived from an EMBL/GenBank/DDBJ whole genome shotgun (WGS) entry which is preliminary data.</text>
</comment>
<protein>
    <submittedName>
        <fullName evidence="1">Uncharacterized protein</fullName>
    </submittedName>
</protein>
<gene>
    <name evidence="1" type="ORF">L6164_017917</name>
</gene>
<keyword evidence="2" id="KW-1185">Reference proteome</keyword>
<proteinExistence type="predicted"/>